<dbReference type="RefSeq" id="WP_149485070.1">
    <property type="nucleotide sequence ID" value="NZ_CP036150.1"/>
</dbReference>
<evidence type="ECO:0008006" key="3">
    <source>
        <dbReference type="Google" id="ProtNLM"/>
    </source>
</evidence>
<gene>
    <name evidence="1" type="ORF">EXM22_02930</name>
</gene>
<dbReference type="Pfam" id="PF14052">
    <property type="entry name" value="Caps_assemb_Wzi"/>
    <property type="match status" value="1"/>
</dbReference>
<dbReference type="InterPro" id="IPR026950">
    <property type="entry name" value="Caps_assemb_Wzi"/>
</dbReference>
<sequence length="534" mass="60875">MKRYFLFLPILFLFITTYGVSNEKIQSTLDQYYTALSLTGVIERPFLQYKSFSTNTWTLSQGDHPWQDQNIQSSPLYKSEEYSLFLETPQWFQSYNLNSPHGINDGGLWQGKGYNSSYSGGLSLLSEFVDLTIYPEFYFSQNQDFVLQELTWSGSEYAYPYSGIDAPQRFGNSSFMDFSWGQSQIRFKYNGWSLGIGNENVWIGHGSTSAHTLSNNADGFPHVDVGVSKADTSWGDVEFKMWWGALKSSDYNVNVDPDTYSDFLSGVHLAWSPFFFPGLTMGINKTSQVSFEEFSMFSLIAAVDPGVIQDYSGGVLNGSDNADGRASITWNWLFDSVGFEFYGEWTTEDYVPSLDHLLVRPNHASGYILGLRQHIPITDYNDRFFIFNAEFSSLMWSRDYYLNGLGWGGGFYRHSMTNLGYSNSGQFLGTGYGPGGDNQHLQLDYYAPFGKAGIYADRTRYNDTKLYSASNILSNNEDWGVPVQWSVGLDGYYFLTHHFSLGGDMAYIFDRNFQTYKNLDYQGIYIAIFVEYRF</sequence>
<dbReference type="KEGG" id="ock:EXM22_02930"/>
<dbReference type="OrthoDB" id="355912at2"/>
<dbReference type="AlphaFoldDB" id="A0A5C1QI69"/>
<evidence type="ECO:0000313" key="1">
    <source>
        <dbReference type="EMBL" id="QEN06988.1"/>
    </source>
</evidence>
<evidence type="ECO:0000313" key="2">
    <source>
        <dbReference type="Proteomes" id="UP000324209"/>
    </source>
</evidence>
<dbReference type="InterPro" id="IPR038636">
    <property type="entry name" value="Wzi_sf"/>
</dbReference>
<reference evidence="1 2" key="1">
    <citation type="submission" date="2019-02" db="EMBL/GenBank/DDBJ databases">
        <title>Complete Genome Sequence and Methylome Analysis of free living Spirochaetas.</title>
        <authorList>
            <person name="Fomenkov A."/>
            <person name="Dubinina G."/>
            <person name="Leshcheva N."/>
            <person name="Mikheeva N."/>
            <person name="Grabovich M."/>
            <person name="Vincze T."/>
            <person name="Roberts R.J."/>
        </authorList>
    </citation>
    <scope>NUCLEOTIDE SEQUENCE [LARGE SCALE GENOMIC DNA]</scope>
    <source>
        <strain evidence="1 2">K2</strain>
    </source>
</reference>
<name>A0A5C1QI69_9SPIO</name>
<keyword evidence="2" id="KW-1185">Reference proteome</keyword>
<proteinExistence type="predicted"/>
<accession>A0A5C1QI69</accession>
<protein>
    <recommendedName>
        <fullName evidence="3">Capsule assembly Wzi family protein</fullName>
    </recommendedName>
</protein>
<dbReference type="Proteomes" id="UP000324209">
    <property type="component" value="Chromosome"/>
</dbReference>
<organism evidence="1 2">
    <name type="scientific">Oceanispirochaeta crateris</name>
    <dbReference type="NCBI Taxonomy" id="2518645"/>
    <lineage>
        <taxon>Bacteria</taxon>
        <taxon>Pseudomonadati</taxon>
        <taxon>Spirochaetota</taxon>
        <taxon>Spirochaetia</taxon>
        <taxon>Spirochaetales</taxon>
        <taxon>Spirochaetaceae</taxon>
        <taxon>Oceanispirochaeta</taxon>
    </lineage>
</organism>
<dbReference type="EMBL" id="CP036150">
    <property type="protein sequence ID" value="QEN06988.1"/>
    <property type="molecule type" value="Genomic_DNA"/>
</dbReference>
<dbReference type="Gene3D" id="2.40.160.130">
    <property type="entry name" value="Capsule assembly protein Wzi"/>
    <property type="match status" value="1"/>
</dbReference>